<dbReference type="PANTHER" id="PTHR33938:SF15">
    <property type="entry name" value="FERULOYL ESTERASE B-RELATED"/>
    <property type="match status" value="1"/>
</dbReference>
<evidence type="ECO:0000256" key="3">
    <source>
        <dbReference type="ARBA" id="ARBA00022651"/>
    </source>
</evidence>
<dbReference type="Gene3D" id="3.40.50.1820">
    <property type="entry name" value="alpha/beta hydrolase"/>
    <property type="match status" value="1"/>
</dbReference>
<comment type="caution">
    <text evidence="11">The sequence shown here is derived from an EMBL/GenBank/DDBJ whole genome shotgun (WGS) entry which is preliminary data.</text>
</comment>
<keyword evidence="6 10" id="KW-0378">Hydrolase</keyword>
<keyword evidence="3" id="KW-0119">Carbohydrate metabolism</keyword>
<dbReference type="InterPro" id="IPR029058">
    <property type="entry name" value="AB_hydrolase_fold"/>
</dbReference>
<gene>
    <name evidence="11" type="ORF">EJ04DRAFT_497348</name>
</gene>
<evidence type="ECO:0000313" key="11">
    <source>
        <dbReference type="EMBL" id="KAF2732203.1"/>
    </source>
</evidence>
<evidence type="ECO:0000256" key="2">
    <source>
        <dbReference type="ARBA" id="ARBA00022487"/>
    </source>
</evidence>
<dbReference type="InterPro" id="IPR011118">
    <property type="entry name" value="Tannase/feruloyl_esterase"/>
</dbReference>
<feature type="signal peptide" evidence="10">
    <location>
        <begin position="1"/>
        <end position="20"/>
    </location>
</feature>
<keyword evidence="7" id="KW-0106">Calcium</keyword>
<dbReference type="EMBL" id="ML996181">
    <property type="protein sequence ID" value="KAF2732203.1"/>
    <property type="molecule type" value="Genomic_DNA"/>
</dbReference>
<keyword evidence="5 10" id="KW-0732">Signal</keyword>
<comment type="similarity">
    <text evidence="1 10">Belongs to the tannase family.</text>
</comment>
<evidence type="ECO:0000256" key="6">
    <source>
        <dbReference type="ARBA" id="ARBA00022801"/>
    </source>
</evidence>
<sequence length="545" mass="59716">MHQSLVFSLLPFVLSGAAFAAPSPTSFDTECAKLANSLALPDYPGFKVNFAKFVSGGTELNLTADGVDASCLQYPRGPIPVDLCRVSLMVPTSSKGSRIFMEAWLPKDWNGRFLAVGNGNTNGCVQYADLSFGTQNKFATIGTDNGHNGTSAASFYNAPDVLEDFVYRALYTGTVVGKDVVKQFYKESHRKSYYTGCSAGGRLGWKAVQDFPEQFDGVVTGAPVINWNGQGSLQARAFKLLARDDPTAPTYITSEQFALLHEEVLRQCDHLDGATDGIVDDTLACRLDYKPILCSNNSTSPGCLSSVQADAIRKLYAPWIVNGTMLHPGVIYNGAEQDLQFVVYAPGAEVAIEEWFQYVISGNLNWTWHQFTDADALASYEANVFNIQTWEGDLSAFRDRGSKVLHWHGQADPAITVSVSDQYYEHVGKTMNATSEELDEFYRYFRAGGVSHCGGGPGPFFLGFTYGLDASADPEDNMLSRIVAWVEDGQAPETIRGTKFVNDDPTQGVAYRRKQCKHPKVNHYFGTGNGTDEEGWRCVEREASA</sequence>
<name>A0A9P4QVS5_9PLEO</name>
<dbReference type="OrthoDB" id="3039123at2759"/>
<dbReference type="GO" id="GO:0046872">
    <property type="term" value="F:metal ion binding"/>
    <property type="evidence" value="ECO:0007669"/>
    <property type="project" value="UniProtKB-KW"/>
</dbReference>
<keyword evidence="4" id="KW-0479">Metal-binding</keyword>
<dbReference type="Pfam" id="PF07519">
    <property type="entry name" value="Tannase"/>
    <property type="match status" value="1"/>
</dbReference>
<dbReference type="GO" id="GO:0030600">
    <property type="term" value="F:feruloyl esterase activity"/>
    <property type="evidence" value="ECO:0007669"/>
    <property type="project" value="UniProtKB-EC"/>
</dbReference>
<dbReference type="AlphaFoldDB" id="A0A9P4QVS5"/>
<proteinExistence type="inferred from homology"/>
<keyword evidence="8" id="KW-1015">Disulfide bond</keyword>
<keyword evidence="3" id="KW-0858">Xylan degradation</keyword>
<evidence type="ECO:0000256" key="1">
    <source>
        <dbReference type="ARBA" id="ARBA00006249"/>
    </source>
</evidence>
<reference evidence="11" key="1">
    <citation type="journal article" date="2020" name="Stud. Mycol.">
        <title>101 Dothideomycetes genomes: a test case for predicting lifestyles and emergence of pathogens.</title>
        <authorList>
            <person name="Haridas S."/>
            <person name="Albert R."/>
            <person name="Binder M."/>
            <person name="Bloem J."/>
            <person name="Labutti K."/>
            <person name="Salamov A."/>
            <person name="Andreopoulos B."/>
            <person name="Baker S."/>
            <person name="Barry K."/>
            <person name="Bills G."/>
            <person name="Bluhm B."/>
            <person name="Cannon C."/>
            <person name="Castanera R."/>
            <person name="Culley D."/>
            <person name="Daum C."/>
            <person name="Ezra D."/>
            <person name="Gonzalez J."/>
            <person name="Henrissat B."/>
            <person name="Kuo A."/>
            <person name="Liang C."/>
            <person name="Lipzen A."/>
            <person name="Lutzoni F."/>
            <person name="Magnuson J."/>
            <person name="Mondo S."/>
            <person name="Nolan M."/>
            <person name="Ohm R."/>
            <person name="Pangilinan J."/>
            <person name="Park H.-J."/>
            <person name="Ramirez L."/>
            <person name="Alfaro M."/>
            <person name="Sun H."/>
            <person name="Tritt A."/>
            <person name="Yoshinaga Y."/>
            <person name="Zwiers L.-H."/>
            <person name="Turgeon B."/>
            <person name="Goodwin S."/>
            <person name="Spatafora J."/>
            <person name="Crous P."/>
            <person name="Grigoriev I."/>
        </authorList>
    </citation>
    <scope>NUCLEOTIDE SEQUENCE</scope>
    <source>
        <strain evidence="11">CBS 125425</strain>
    </source>
</reference>
<dbReference type="Proteomes" id="UP000799444">
    <property type="component" value="Unassembled WGS sequence"/>
</dbReference>
<keyword evidence="2" id="KW-0719">Serine esterase</keyword>
<keyword evidence="3" id="KW-0624">Polysaccharide degradation</keyword>
<keyword evidence="12" id="KW-1185">Reference proteome</keyword>
<dbReference type="EC" id="3.1.1.-" evidence="10"/>
<evidence type="ECO:0000256" key="5">
    <source>
        <dbReference type="ARBA" id="ARBA00022729"/>
    </source>
</evidence>
<accession>A0A9P4QVS5</accession>
<evidence type="ECO:0000256" key="4">
    <source>
        <dbReference type="ARBA" id="ARBA00022723"/>
    </source>
</evidence>
<evidence type="ECO:0000256" key="9">
    <source>
        <dbReference type="ARBA" id="ARBA00034075"/>
    </source>
</evidence>
<dbReference type="GO" id="GO:0045493">
    <property type="term" value="P:xylan catabolic process"/>
    <property type="evidence" value="ECO:0007669"/>
    <property type="project" value="UniProtKB-KW"/>
</dbReference>
<protein>
    <recommendedName>
        <fullName evidence="10">Carboxylic ester hydrolase</fullName>
        <ecNumber evidence="10">3.1.1.-</ecNumber>
    </recommendedName>
</protein>
<evidence type="ECO:0000256" key="10">
    <source>
        <dbReference type="RuleBase" id="RU361238"/>
    </source>
</evidence>
<comment type="catalytic activity">
    <reaction evidence="9">
        <text>feruloyl-polysaccharide + H2O = ferulate + polysaccharide.</text>
        <dbReference type="EC" id="3.1.1.73"/>
    </reaction>
</comment>
<dbReference type="SUPFAM" id="SSF53474">
    <property type="entry name" value="alpha/beta-Hydrolases"/>
    <property type="match status" value="1"/>
</dbReference>
<feature type="chain" id="PRO_5040536492" description="Carboxylic ester hydrolase" evidence="10">
    <location>
        <begin position="21"/>
        <end position="545"/>
    </location>
</feature>
<organism evidence="11 12">
    <name type="scientific">Polyplosphaeria fusca</name>
    <dbReference type="NCBI Taxonomy" id="682080"/>
    <lineage>
        <taxon>Eukaryota</taxon>
        <taxon>Fungi</taxon>
        <taxon>Dikarya</taxon>
        <taxon>Ascomycota</taxon>
        <taxon>Pezizomycotina</taxon>
        <taxon>Dothideomycetes</taxon>
        <taxon>Pleosporomycetidae</taxon>
        <taxon>Pleosporales</taxon>
        <taxon>Tetraplosphaeriaceae</taxon>
        <taxon>Polyplosphaeria</taxon>
    </lineage>
</organism>
<dbReference type="PANTHER" id="PTHR33938">
    <property type="entry name" value="FERULOYL ESTERASE B-RELATED"/>
    <property type="match status" value="1"/>
</dbReference>
<evidence type="ECO:0000313" key="12">
    <source>
        <dbReference type="Proteomes" id="UP000799444"/>
    </source>
</evidence>
<evidence type="ECO:0000256" key="7">
    <source>
        <dbReference type="ARBA" id="ARBA00022837"/>
    </source>
</evidence>
<evidence type="ECO:0000256" key="8">
    <source>
        <dbReference type="ARBA" id="ARBA00023157"/>
    </source>
</evidence>